<keyword evidence="2" id="KW-1185">Reference proteome</keyword>
<gene>
    <name evidence="1" type="ORF">SBAD_LOCUS492</name>
</gene>
<dbReference type="WBParaSite" id="SBAD_0000051401-mRNA-1">
    <property type="protein sequence ID" value="SBAD_0000051401-mRNA-1"/>
    <property type="gene ID" value="SBAD_0000051401"/>
</dbReference>
<organism evidence="3">
    <name type="scientific">Soboliphyme baturini</name>
    <dbReference type="NCBI Taxonomy" id="241478"/>
    <lineage>
        <taxon>Eukaryota</taxon>
        <taxon>Metazoa</taxon>
        <taxon>Ecdysozoa</taxon>
        <taxon>Nematoda</taxon>
        <taxon>Enoplea</taxon>
        <taxon>Dorylaimia</taxon>
        <taxon>Dioctophymatida</taxon>
        <taxon>Dioctophymatoidea</taxon>
        <taxon>Soboliphymatidae</taxon>
        <taxon>Soboliphyme</taxon>
    </lineage>
</organism>
<evidence type="ECO:0000313" key="1">
    <source>
        <dbReference type="EMBL" id="VDO84195.1"/>
    </source>
</evidence>
<protein>
    <submittedName>
        <fullName evidence="3">Neur_chan_LBD domain-containing protein</fullName>
    </submittedName>
</protein>
<reference evidence="1 2" key="2">
    <citation type="submission" date="2018-11" db="EMBL/GenBank/DDBJ databases">
        <authorList>
            <consortium name="Pathogen Informatics"/>
        </authorList>
    </citation>
    <scope>NUCLEOTIDE SEQUENCE [LARGE SCALE GENOMIC DNA]</scope>
</reference>
<evidence type="ECO:0000313" key="2">
    <source>
        <dbReference type="Proteomes" id="UP000270296"/>
    </source>
</evidence>
<sequence>MRWHRNYHFFAFRLSNYRVIWMDWKLLRLGSRPVHRD</sequence>
<accession>A0A183IA48</accession>
<reference evidence="3" key="1">
    <citation type="submission" date="2016-06" db="UniProtKB">
        <authorList>
            <consortium name="WormBaseParasite"/>
        </authorList>
    </citation>
    <scope>IDENTIFICATION</scope>
</reference>
<proteinExistence type="predicted"/>
<dbReference type="EMBL" id="UZAM01001372">
    <property type="protein sequence ID" value="VDO84195.1"/>
    <property type="molecule type" value="Genomic_DNA"/>
</dbReference>
<dbReference type="Proteomes" id="UP000270296">
    <property type="component" value="Unassembled WGS sequence"/>
</dbReference>
<name>A0A183IA48_9BILA</name>
<dbReference type="AlphaFoldDB" id="A0A183IA48"/>
<evidence type="ECO:0000313" key="3">
    <source>
        <dbReference type="WBParaSite" id="SBAD_0000051401-mRNA-1"/>
    </source>
</evidence>